<name>A0ABQ0L6W7_MYCCL</name>
<dbReference type="InterPro" id="IPR057678">
    <property type="entry name" value="DUF7918"/>
</dbReference>
<dbReference type="Pfam" id="PF25534">
    <property type="entry name" value="DUF7918"/>
    <property type="match status" value="1"/>
</dbReference>
<feature type="compositionally biased region" description="Polar residues" evidence="1">
    <location>
        <begin position="234"/>
        <end position="244"/>
    </location>
</feature>
<evidence type="ECO:0000259" key="2">
    <source>
        <dbReference type="Pfam" id="PF25534"/>
    </source>
</evidence>
<gene>
    <name evidence="3" type="ORF">MCHLO_04391</name>
</gene>
<accession>A0ABQ0L6W7</accession>
<feature type="compositionally biased region" description="Basic and acidic residues" evidence="1">
    <location>
        <begin position="355"/>
        <end position="395"/>
    </location>
</feature>
<feature type="region of interest" description="Disordered" evidence="1">
    <location>
        <begin position="225"/>
        <end position="271"/>
    </location>
</feature>
<sequence length="411" mass="45516">MPQWNDFAACIRVDGRPLPEHRTLTQTIEQRTNSAGTGEVPVVTCWVASEVGKKLSVMWRNAAYPHNTGGFVKMDGQKCAGMFLLRERLPAIVELSGVAESESEERGGDASGHGLRPFVFAPLVLSDDDVLLDSPSNEELGTIELAIVPVHNFAEGAITTPRLDSLEVHERTKNVGAQQVGVGERTTLATPITTFIAERSGLDVVRFVFRYRPLAVLRAEGIVASPDDDKEEGNSSSRRPSRSATLVEPQRTSVEVRVKTPPDDEDEDVVEAQKRDAEILARLKEEEDVVRARMALRVGNSKGKGKKRERECVKEEEEDVDDTDVVEIPPPATWVGRDKKRKGGSIKQKVVAVDPLRKPKVGPESKKARLKVERNDTKPRPKREDGMVVKSEGRAAKRTVHKREIIDLTFD</sequence>
<evidence type="ECO:0000313" key="4">
    <source>
        <dbReference type="Proteomes" id="UP000815677"/>
    </source>
</evidence>
<feature type="region of interest" description="Disordered" evidence="1">
    <location>
        <begin position="315"/>
        <end position="396"/>
    </location>
</feature>
<dbReference type="PANTHER" id="PTHR36223">
    <property type="entry name" value="BETA-LACTAMASE-TYPE TRANSPEPTIDASE FOLD DOMAIN CONTAINING PROTEIN"/>
    <property type="match status" value="1"/>
</dbReference>
<keyword evidence="4" id="KW-1185">Reference proteome</keyword>
<dbReference type="EMBL" id="DF842913">
    <property type="protein sequence ID" value="GAT46895.1"/>
    <property type="molecule type" value="Genomic_DNA"/>
</dbReference>
<organism evidence="3 4">
    <name type="scientific">Mycena chlorophos</name>
    <name type="common">Agaric fungus</name>
    <name type="synonym">Agaricus chlorophos</name>
    <dbReference type="NCBI Taxonomy" id="658473"/>
    <lineage>
        <taxon>Eukaryota</taxon>
        <taxon>Fungi</taxon>
        <taxon>Dikarya</taxon>
        <taxon>Basidiomycota</taxon>
        <taxon>Agaricomycotina</taxon>
        <taxon>Agaricomycetes</taxon>
        <taxon>Agaricomycetidae</taxon>
        <taxon>Agaricales</taxon>
        <taxon>Marasmiineae</taxon>
        <taxon>Mycenaceae</taxon>
        <taxon>Mycena</taxon>
    </lineage>
</organism>
<proteinExistence type="predicted"/>
<protein>
    <recommendedName>
        <fullName evidence="2">DUF7918 domain-containing protein</fullName>
    </recommendedName>
</protein>
<feature type="domain" description="DUF7918" evidence="2">
    <location>
        <begin position="9"/>
        <end position="223"/>
    </location>
</feature>
<reference evidence="3" key="1">
    <citation type="submission" date="2014-09" db="EMBL/GenBank/DDBJ databases">
        <title>Genome sequence of the luminous mushroom Mycena chlorophos for searching fungal bioluminescence genes.</title>
        <authorList>
            <person name="Tanaka Y."/>
            <person name="Kasuga D."/>
            <person name="Oba Y."/>
            <person name="Hase S."/>
            <person name="Sato K."/>
            <person name="Oba Y."/>
            <person name="Sakakibara Y."/>
        </authorList>
    </citation>
    <scope>NUCLEOTIDE SEQUENCE</scope>
</reference>
<dbReference type="PANTHER" id="PTHR36223:SF1">
    <property type="entry name" value="TRANSCRIPTION ELONGATION FACTOR EAF N-TERMINAL DOMAIN-CONTAINING PROTEIN"/>
    <property type="match status" value="1"/>
</dbReference>
<dbReference type="Proteomes" id="UP000815677">
    <property type="component" value="Unassembled WGS sequence"/>
</dbReference>
<feature type="compositionally biased region" description="Acidic residues" evidence="1">
    <location>
        <begin position="315"/>
        <end position="325"/>
    </location>
</feature>
<evidence type="ECO:0000256" key="1">
    <source>
        <dbReference type="SAM" id="MobiDB-lite"/>
    </source>
</evidence>
<evidence type="ECO:0000313" key="3">
    <source>
        <dbReference type="EMBL" id="GAT46895.1"/>
    </source>
</evidence>